<keyword evidence="2" id="KW-0812">Transmembrane</keyword>
<dbReference type="EMBL" id="BLJN01000006">
    <property type="protein sequence ID" value="GFE83554.1"/>
    <property type="molecule type" value="Genomic_DNA"/>
</dbReference>
<feature type="compositionally biased region" description="Basic residues" evidence="1">
    <location>
        <begin position="153"/>
        <end position="165"/>
    </location>
</feature>
<keyword evidence="2" id="KW-1133">Transmembrane helix</keyword>
<reference evidence="4" key="1">
    <citation type="submission" date="2020-01" db="EMBL/GenBank/DDBJ databases">
        <title>'Steroidobacter agaridevorans' sp. nov., agar-degrading bacteria isolated from rhizosphere soils.</title>
        <authorList>
            <person name="Ikenaga M."/>
            <person name="Kataoka M."/>
            <person name="Murouchi A."/>
            <person name="Katsuragi S."/>
            <person name="Sakai M."/>
        </authorList>
    </citation>
    <scope>NUCLEOTIDE SEQUENCE [LARGE SCALE GENOMIC DNA]</scope>
    <source>
        <strain evidence="4">YU21-B</strain>
    </source>
</reference>
<name>A0A829YJK4_9GAMM</name>
<dbReference type="Proteomes" id="UP000445000">
    <property type="component" value="Unassembled WGS sequence"/>
</dbReference>
<protein>
    <recommendedName>
        <fullName evidence="5">Low affinity iron permease family protein</fullName>
    </recommendedName>
</protein>
<feature type="transmembrane region" description="Helical" evidence="2">
    <location>
        <begin position="52"/>
        <end position="71"/>
    </location>
</feature>
<comment type="caution">
    <text evidence="3">The sequence shown here is derived from an EMBL/GenBank/DDBJ whole genome shotgun (WGS) entry which is preliminary data.</text>
</comment>
<feature type="compositionally biased region" description="Basic and acidic residues" evidence="1">
    <location>
        <begin position="125"/>
        <end position="152"/>
    </location>
</feature>
<evidence type="ECO:0000313" key="4">
    <source>
        <dbReference type="Proteomes" id="UP000445000"/>
    </source>
</evidence>
<sequence length="165" mass="18701">MARHSSSSRTWFTRFAKSTARAAGHPATFCAALAIIVIWAVSGPLFGFSDTWQLVINTGTTIITFLMVFLIQNTQNRDSEAIQVKLDELIRSIDGAHLALLDLEELEEEDLQRISKGYRELAQQARKELDEGKSDTDVREVGSTHRKEFSERQRRKKAHAKRAKD</sequence>
<keyword evidence="2" id="KW-0472">Membrane</keyword>
<dbReference type="RefSeq" id="WP_161815162.1">
    <property type="nucleotide sequence ID" value="NZ_BLJN01000006.1"/>
</dbReference>
<evidence type="ECO:0000256" key="2">
    <source>
        <dbReference type="SAM" id="Phobius"/>
    </source>
</evidence>
<dbReference type="AlphaFoldDB" id="A0A829YJK4"/>
<organism evidence="3 4">
    <name type="scientific">Steroidobacter agaridevorans</name>
    <dbReference type="NCBI Taxonomy" id="2695856"/>
    <lineage>
        <taxon>Bacteria</taxon>
        <taxon>Pseudomonadati</taxon>
        <taxon>Pseudomonadota</taxon>
        <taxon>Gammaproteobacteria</taxon>
        <taxon>Steroidobacterales</taxon>
        <taxon>Steroidobacteraceae</taxon>
        <taxon>Steroidobacter</taxon>
    </lineage>
</organism>
<dbReference type="Pfam" id="PF04120">
    <property type="entry name" value="Iron_permease"/>
    <property type="match status" value="1"/>
</dbReference>
<accession>A0A829YJK4</accession>
<gene>
    <name evidence="3" type="ORF">GCM10011487_55540</name>
</gene>
<dbReference type="GO" id="GO:0055085">
    <property type="term" value="P:transmembrane transport"/>
    <property type="evidence" value="ECO:0007669"/>
    <property type="project" value="InterPro"/>
</dbReference>
<evidence type="ECO:0000313" key="3">
    <source>
        <dbReference type="EMBL" id="GFE83554.1"/>
    </source>
</evidence>
<evidence type="ECO:0000256" key="1">
    <source>
        <dbReference type="SAM" id="MobiDB-lite"/>
    </source>
</evidence>
<keyword evidence="4" id="KW-1185">Reference proteome</keyword>
<feature type="region of interest" description="Disordered" evidence="1">
    <location>
        <begin position="125"/>
        <end position="165"/>
    </location>
</feature>
<proteinExistence type="predicted"/>
<evidence type="ECO:0008006" key="5">
    <source>
        <dbReference type="Google" id="ProtNLM"/>
    </source>
</evidence>
<feature type="transmembrane region" description="Helical" evidence="2">
    <location>
        <begin position="20"/>
        <end position="40"/>
    </location>
</feature>
<dbReference type="InterPro" id="IPR007251">
    <property type="entry name" value="Iron_permease_Fet4"/>
</dbReference>